<proteinExistence type="predicted"/>
<dbReference type="AlphaFoldDB" id="A0A3L8SEM0"/>
<feature type="compositionally biased region" description="Polar residues" evidence="1">
    <location>
        <begin position="58"/>
        <end position="72"/>
    </location>
</feature>
<organism evidence="2 3">
    <name type="scientific">Chloebia gouldiae</name>
    <name type="common">Gouldian finch</name>
    <name type="synonym">Erythrura gouldiae</name>
    <dbReference type="NCBI Taxonomy" id="44316"/>
    <lineage>
        <taxon>Eukaryota</taxon>
        <taxon>Metazoa</taxon>
        <taxon>Chordata</taxon>
        <taxon>Craniata</taxon>
        <taxon>Vertebrata</taxon>
        <taxon>Euteleostomi</taxon>
        <taxon>Archelosauria</taxon>
        <taxon>Archosauria</taxon>
        <taxon>Dinosauria</taxon>
        <taxon>Saurischia</taxon>
        <taxon>Theropoda</taxon>
        <taxon>Coelurosauria</taxon>
        <taxon>Aves</taxon>
        <taxon>Neognathae</taxon>
        <taxon>Neoaves</taxon>
        <taxon>Telluraves</taxon>
        <taxon>Australaves</taxon>
        <taxon>Passeriformes</taxon>
        <taxon>Passeroidea</taxon>
        <taxon>Passeridae</taxon>
        <taxon>Chloebia</taxon>
    </lineage>
</organism>
<keyword evidence="3" id="KW-1185">Reference proteome</keyword>
<feature type="region of interest" description="Disordered" evidence="1">
    <location>
        <begin position="93"/>
        <end position="120"/>
    </location>
</feature>
<accession>A0A3L8SEM0</accession>
<dbReference type="Proteomes" id="UP000276834">
    <property type="component" value="Unassembled WGS sequence"/>
</dbReference>
<evidence type="ECO:0000313" key="2">
    <source>
        <dbReference type="EMBL" id="RLW00559.1"/>
    </source>
</evidence>
<dbReference type="EMBL" id="QUSF01000027">
    <property type="protein sequence ID" value="RLW00559.1"/>
    <property type="molecule type" value="Genomic_DNA"/>
</dbReference>
<feature type="region of interest" description="Disordered" evidence="1">
    <location>
        <begin position="46"/>
        <end position="76"/>
    </location>
</feature>
<gene>
    <name evidence="2" type="ORF">DV515_00008951</name>
</gene>
<sequence length="240" mass="25706">MVHQNVAFKVWWLLTEFSRSPLFVAVKTQTNQSSKKSPASINRCSSLLHRTPSGVPPASQSQMFRAPNSGSPGSKAITESAFSRRVEGKVQNNFEETNSNSQNSSVLRSPSGLTDSSLGEHHQSPCMSLVHCPVMSLPSIIHAFISIPYELALPSGALFSSSGPQHVNRKSPDFKSFPAFTKEELEMKSCGALGGHSLLDADGRTQKGLGRGKGEPGKEIAKKIAQVCADKIAENTGGGR</sequence>
<reference evidence="2 3" key="1">
    <citation type="journal article" date="2018" name="Proc. R. Soc. B">
        <title>A non-coding region near Follistatin controls head colour polymorphism in the Gouldian finch.</title>
        <authorList>
            <person name="Toomey M.B."/>
            <person name="Marques C.I."/>
            <person name="Andrade P."/>
            <person name="Araujo P.M."/>
            <person name="Sabatino S."/>
            <person name="Gazda M.A."/>
            <person name="Afonso S."/>
            <person name="Lopes R.J."/>
            <person name="Corbo J.C."/>
            <person name="Carneiro M."/>
        </authorList>
    </citation>
    <scope>NUCLEOTIDE SEQUENCE [LARGE SCALE GENOMIC DNA]</scope>
    <source>
        <strain evidence="2">Red01</strain>
        <tissue evidence="2">Muscle</tissue>
    </source>
</reference>
<evidence type="ECO:0000256" key="1">
    <source>
        <dbReference type="SAM" id="MobiDB-lite"/>
    </source>
</evidence>
<feature type="compositionally biased region" description="Polar residues" evidence="1">
    <location>
        <begin position="93"/>
        <end position="117"/>
    </location>
</feature>
<dbReference type="OrthoDB" id="10051975at2759"/>
<protein>
    <submittedName>
        <fullName evidence="2">Uncharacterized protein</fullName>
    </submittedName>
</protein>
<comment type="caution">
    <text evidence="2">The sequence shown here is derived from an EMBL/GenBank/DDBJ whole genome shotgun (WGS) entry which is preliminary data.</text>
</comment>
<evidence type="ECO:0000313" key="3">
    <source>
        <dbReference type="Proteomes" id="UP000276834"/>
    </source>
</evidence>
<name>A0A3L8SEM0_CHLGU</name>